<dbReference type="AlphaFoldDB" id="A0A7K1J472"/>
<protein>
    <submittedName>
        <fullName evidence="2">Uncharacterized protein</fullName>
    </submittedName>
</protein>
<organism evidence="2 3">
    <name type="scientific">Bifidobacterium canis</name>
    <dbReference type="NCBI Taxonomy" id="2610880"/>
    <lineage>
        <taxon>Bacteria</taxon>
        <taxon>Bacillati</taxon>
        <taxon>Actinomycetota</taxon>
        <taxon>Actinomycetes</taxon>
        <taxon>Bifidobacteriales</taxon>
        <taxon>Bifidobacteriaceae</taxon>
        <taxon>Bifidobacterium</taxon>
    </lineage>
</organism>
<keyword evidence="1" id="KW-0812">Transmembrane</keyword>
<dbReference type="RefSeq" id="WP_155588418.1">
    <property type="nucleotide sequence ID" value="NZ_WNLP01000002.1"/>
</dbReference>
<evidence type="ECO:0000313" key="2">
    <source>
        <dbReference type="EMBL" id="MUH59453.1"/>
    </source>
</evidence>
<reference evidence="2 3" key="1">
    <citation type="submission" date="2019-09" db="EMBL/GenBank/DDBJ databases">
        <title>Bifidobacterium canis sp. nov., isolated from the digestive tract of German Shepherd dog puppy.</title>
        <authorList>
            <person name="Bunesova V."/>
        </authorList>
    </citation>
    <scope>NUCLEOTIDE SEQUENCE [LARGE SCALE GENOMIC DNA]</scope>
    <source>
        <strain evidence="2 3">GSD1FS</strain>
    </source>
</reference>
<feature type="transmembrane region" description="Helical" evidence="1">
    <location>
        <begin position="12"/>
        <end position="33"/>
    </location>
</feature>
<evidence type="ECO:0000313" key="3">
    <source>
        <dbReference type="Proteomes" id="UP000487882"/>
    </source>
</evidence>
<dbReference type="Proteomes" id="UP000487882">
    <property type="component" value="Unassembled WGS sequence"/>
</dbReference>
<accession>A0A7K1J472</accession>
<keyword evidence="3" id="KW-1185">Reference proteome</keyword>
<sequence length="120" mass="13232">MAEDEQMAHDERTSIVAVVLFCIGVLLVAPIALSMFTEGWRTLLIDSMHRTHWLFWVTALVELAGCGLLIAGAALFDRDRTTSDVRRAREHVGKIVLSIIAAALIVQAVMMLLLYALLAL</sequence>
<keyword evidence="1" id="KW-1133">Transmembrane helix</keyword>
<feature type="transmembrane region" description="Helical" evidence="1">
    <location>
        <begin position="53"/>
        <end position="76"/>
    </location>
</feature>
<feature type="transmembrane region" description="Helical" evidence="1">
    <location>
        <begin position="96"/>
        <end position="118"/>
    </location>
</feature>
<comment type="caution">
    <text evidence="2">The sequence shown here is derived from an EMBL/GenBank/DDBJ whole genome shotgun (WGS) entry which is preliminary data.</text>
</comment>
<proteinExistence type="predicted"/>
<evidence type="ECO:0000256" key="1">
    <source>
        <dbReference type="SAM" id="Phobius"/>
    </source>
</evidence>
<dbReference type="EMBL" id="WNLP01000002">
    <property type="protein sequence ID" value="MUH59453.1"/>
    <property type="molecule type" value="Genomic_DNA"/>
</dbReference>
<name>A0A7K1J472_9BIFI</name>
<keyword evidence="1" id="KW-0472">Membrane</keyword>
<gene>
    <name evidence="2" type="ORF">GSD1FS_0775</name>
</gene>